<reference evidence="3 4" key="1">
    <citation type="submission" date="2018-07" db="EMBL/GenBank/DDBJ databases">
        <title>Freshwater and sediment microbial communities from various areas in North America, analyzing microbe dynamics in response to fracking.</title>
        <authorList>
            <person name="Lamendella R."/>
        </authorList>
    </citation>
    <scope>NUCLEOTIDE SEQUENCE [LARGE SCALE GENOMIC DNA]</scope>
    <source>
        <strain evidence="3 4">160A</strain>
    </source>
</reference>
<name>A0A2T0XH84_9BACT</name>
<proteinExistence type="predicted"/>
<dbReference type="PANTHER" id="PTHR22911:SF79">
    <property type="entry name" value="MOBA-LIKE NTP TRANSFERASE DOMAIN-CONTAINING PROTEIN"/>
    <property type="match status" value="1"/>
</dbReference>
<dbReference type="Proteomes" id="UP000252733">
    <property type="component" value="Unassembled WGS sequence"/>
</dbReference>
<dbReference type="EMBL" id="QPIZ01000012">
    <property type="protein sequence ID" value="RCW33887.1"/>
    <property type="molecule type" value="Genomic_DNA"/>
</dbReference>
<feature type="transmembrane region" description="Helical" evidence="1">
    <location>
        <begin position="12"/>
        <end position="30"/>
    </location>
</feature>
<dbReference type="Pfam" id="PF00892">
    <property type="entry name" value="EamA"/>
    <property type="match status" value="2"/>
</dbReference>
<dbReference type="InterPro" id="IPR037185">
    <property type="entry name" value="EmrE-like"/>
</dbReference>
<dbReference type="OrthoDB" id="9150437at2"/>
<evidence type="ECO:0000259" key="2">
    <source>
        <dbReference type="Pfam" id="PF00892"/>
    </source>
</evidence>
<feature type="transmembrane region" description="Helical" evidence="1">
    <location>
        <begin position="117"/>
        <end position="136"/>
    </location>
</feature>
<dbReference type="RefSeq" id="WP_106153524.1">
    <property type="nucleotide sequence ID" value="NZ_PVTS01000010.1"/>
</dbReference>
<feature type="transmembrane region" description="Helical" evidence="1">
    <location>
        <begin position="142"/>
        <end position="161"/>
    </location>
</feature>
<organism evidence="3 4">
    <name type="scientific">Marinilabilia salmonicolor</name>
    <dbReference type="NCBI Taxonomy" id="989"/>
    <lineage>
        <taxon>Bacteria</taxon>
        <taxon>Pseudomonadati</taxon>
        <taxon>Bacteroidota</taxon>
        <taxon>Bacteroidia</taxon>
        <taxon>Marinilabiliales</taxon>
        <taxon>Marinilabiliaceae</taxon>
        <taxon>Marinilabilia</taxon>
    </lineage>
</organism>
<sequence>MQIVTKSLFKLHLVVFIYGFTAILGKLITLDAIQLVWYRMLIAFLALGVLLQMRGRKLSVDRKTVVQLIGIGFVVAFHWITFFHAIKISTISVALGCLASTTLFTSLLEPALVRRPLVWIEVVTGVLIIAGLYMIFQFEPDYITGIITALISAFLAGLFTVLNKVMIARHRPLVISFYEMGGGFAGITLYMLFSGTFEAGLQLPVWSDWLFLLLLGVVCTAYAFAESVKVMDVLSAYTVVLTINLEPIYGILLAFVFFGESELMSGGFYLGTLTILAAVFLFPVLNRKFIKKRKAPKMPRD</sequence>
<keyword evidence="1" id="KW-0472">Membrane</keyword>
<feature type="transmembrane region" description="Helical" evidence="1">
    <location>
        <begin position="173"/>
        <end position="193"/>
    </location>
</feature>
<comment type="caution">
    <text evidence="3">The sequence shown here is derived from an EMBL/GenBank/DDBJ whole genome shotgun (WGS) entry which is preliminary data.</text>
</comment>
<keyword evidence="4" id="KW-1185">Reference proteome</keyword>
<dbReference type="STRING" id="1168289.GCA_000259075_01103"/>
<accession>A0A2T0XH84</accession>
<dbReference type="GO" id="GO:0016020">
    <property type="term" value="C:membrane"/>
    <property type="evidence" value="ECO:0007669"/>
    <property type="project" value="InterPro"/>
</dbReference>
<feature type="transmembrane region" description="Helical" evidence="1">
    <location>
        <begin position="264"/>
        <end position="285"/>
    </location>
</feature>
<dbReference type="InterPro" id="IPR000620">
    <property type="entry name" value="EamA_dom"/>
</dbReference>
<keyword evidence="1" id="KW-1133">Transmembrane helix</keyword>
<dbReference type="SUPFAM" id="SSF103481">
    <property type="entry name" value="Multidrug resistance efflux transporter EmrE"/>
    <property type="match status" value="2"/>
</dbReference>
<feature type="domain" description="EamA" evidence="2">
    <location>
        <begin position="11"/>
        <end position="136"/>
    </location>
</feature>
<protein>
    <submittedName>
        <fullName evidence="3">Threonine/homoserine efflux transporter RhtA</fullName>
    </submittedName>
</protein>
<evidence type="ECO:0000313" key="3">
    <source>
        <dbReference type="EMBL" id="RCW33887.1"/>
    </source>
</evidence>
<feature type="transmembrane region" description="Helical" evidence="1">
    <location>
        <begin position="65"/>
        <end position="82"/>
    </location>
</feature>
<dbReference type="AlphaFoldDB" id="A0A2T0XH84"/>
<feature type="transmembrane region" description="Helical" evidence="1">
    <location>
        <begin position="36"/>
        <end position="53"/>
    </location>
</feature>
<feature type="transmembrane region" description="Helical" evidence="1">
    <location>
        <begin position="205"/>
        <end position="225"/>
    </location>
</feature>
<feature type="domain" description="EamA" evidence="2">
    <location>
        <begin position="144"/>
        <end position="281"/>
    </location>
</feature>
<dbReference type="PANTHER" id="PTHR22911">
    <property type="entry name" value="ACYL-MALONYL CONDENSING ENZYME-RELATED"/>
    <property type="match status" value="1"/>
</dbReference>
<evidence type="ECO:0000313" key="4">
    <source>
        <dbReference type="Proteomes" id="UP000252733"/>
    </source>
</evidence>
<feature type="transmembrane region" description="Helical" evidence="1">
    <location>
        <begin position="237"/>
        <end position="258"/>
    </location>
</feature>
<keyword evidence="1" id="KW-0812">Transmembrane</keyword>
<gene>
    <name evidence="3" type="ORF">DFO77_11251</name>
</gene>
<evidence type="ECO:0000256" key="1">
    <source>
        <dbReference type="SAM" id="Phobius"/>
    </source>
</evidence>
<feature type="transmembrane region" description="Helical" evidence="1">
    <location>
        <begin position="88"/>
        <end position="108"/>
    </location>
</feature>